<evidence type="ECO:0000313" key="1">
    <source>
        <dbReference type="EMBL" id="KAH9476175.1"/>
    </source>
</evidence>
<dbReference type="EMBL" id="JAFIQS020000011">
    <property type="protein sequence ID" value="KAH9476175.1"/>
    <property type="molecule type" value="Genomic_DNA"/>
</dbReference>
<proteinExistence type="predicted"/>
<comment type="caution">
    <text evidence="1">The sequence shown here is derived from an EMBL/GenBank/DDBJ whole genome shotgun (WGS) entry which is preliminary data.</text>
</comment>
<accession>A0ACB8GL30</accession>
<name>A0ACB8GL30_PSICU</name>
<gene>
    <name evidence="1" type="ORF">JR316_0011746</name>
</gene>
<dbReference type="Proteomes" id="UP000664032">
    <property type="component" value="Unassembled WGS sequence"/>
</dbReference>
<evidence type="ECO:0000313" key="2">
    <source>
        <dbReference type="Proteomes" id="UP000664032"/>
    </source>
</evidence>
<sequence>MLSVGPSSSCDVCFESFDTNLKAPTSITCGHVFCNQCVLQFRAAQNNTCPMCRTTYDFRYCAKLHIDADSLASEQQKAGCPPEDLALAARLHRAISAIADEGISEQDLRQLIMDAKAFLHTQPRNLHKDLRIAYRMISFLCDTKSAFRTQTKEVHALKKEVKQLEECRAEIEKLRAENENLSQEVANLESEQTRLQKELDECQSTRTMERDTADAVEESLRRHIERIRADAAAARDAYLGLVRMVRVCFLAIQTEFNLINIYLPQSNRLSTQYEELRNQLSQRTVNAGQYSETYKSSNYVYSNSSSDLVNPLLDRRALQGVAMQDPKTPYLISPLPELTTALSDVPLPELDEDNEEDDEEEEEEEEDGLSTPDSDHPNEREFRTQLPPSAEMAQPLRSALRPSYEPSGLSRTAPISEYQGRARSSSNPIEHVSRSHSPAESIVNSTPPTSPPEDANRTRQHQFSDHHLHPTYNYYQASRGQPIPYSRNQRTESVTSSTPSSSSSPSHRVQEEEQQHTSRFPSPSLTTTPQPNAYQSRSTAEQRAAPAQQDNVSSLARLQSILTDTHSSSYSTSSISASMPALNSGRHFPPSFSISKGIGSSSSSSSSSTAVREAAVQREQRPSPPLRTDSSASTSSYSKMSNQNTYAKAQSSTSDQFSHLLASHYQSSSSYTPMPSTSPNTQKMSTASAQAQKLEAERRARRIAEEEERAERHRAEQEPPPPQKLYSASSAAAAAASARKEQQQQYYSSSSSNNRSLQSNGLPASNSYSRSYDQGIFS</sequence>
<protein>
    <submittedName>
        <fullName evidence="1">Uncharacterized protein</fullName>
    </submittedName>
</protein>
<keyword evidence="2" id="KW-1185">Reference proteome</keyword>
<reference evidence="1" key="1">
    <citation type="submission" date="2021-10" db="EMBL/GenBank/DDBJ databases">
        <title>Psilocybe cubensis genome.</title>
        <authorList>
            <person name="Mckernan K.J."/>
            <person name="Crawford S."/>
            <person name="Trippe A."/>
            <person name="Kane L.T."/>
            <person name="Mclaughlin S."/>
        </authorList>
    </citation>
    <scope>NUCLEOTIDE SEQUENCE</scope>
    <source>
        <strain evidence="1">MGC-MH-2018</strain>
    </source>
</reference>
<organism evidence="1 2">
    <name type="scientific">Psilocybe cubensis</name>
    <name type="common">Psychedelic mushroom</name>
    <name type="synonym">Stropharia cubensis</name>
    <dbReference type="NCBI Taxonomy" id="181762"/>
    <lineage>
        <taxon>Eukaryota</taxon>
        <taxon>Fungi</taxon>
        <taxon>Dikarya</taxon>
        <taxon>Basidiomycota</taxon>
        <taxon>Agaricomycotina</taxon>
        <taxon>Agaricomycetes</taxon>
        <taxon>Agaricomycetidae</taxon>
        <taxon>Agaricales</taxon>
        <taxon>Agaricineae</taxon>
        <taxon>Strophariaceae</taxon>
        <taxon>Psilocybe</taxon>
    </lineage>
</organism>